<dbReference type="OrthoDB" id="56393at2759"/>
<feature type="region of interest" description="Disordered" evidence="1">
    <location>
        <begin position="49"/>
        <end position="68"/>
    </location>
</feature>
<sequence length="450" mass="46953">MGKRGNESGQMRREDYDARSEDVTEEPKGPFQKASGDVMKNRRIIRAARGKSPAVAANSTSNLAAPPSNNAFSSVKLASSSSSGGGGGAFSGFSFGAPSPAASATAAAAAPSLSSSYPSFAMPVIEAIVPTTTTPTTTGSKNDDSTSTATTAADKERIKCAESFRKHILSVNQLDLVAMGRFISTYTAISDDGNSNNNKKKITTSSATTTTMETKTWDSNRPLFPTNPSKLVPTTKMSPAAPLFGGVGKAVAPLFSSTAPSPTTGGFSFSLPKPTAAAAAAASPAVPAFSFSTVPTPEVKAAAAAATTATSPVKGEDGNDDNEETTVLEAADDDYTNIVQCNTKVLQVTANSYIARGKLKLEQHKESKKYRLVVRDKTVGRVQFNTAINQGMPLLKETAPPNPKKAGSKPTYVVVITAVLTVGEKPELFKIITSMEDQESLYNALNKIVS</sequence>
<dbReference type="InParanoid" id="A0A1E7EQU8"/>
<dbReference type="KEGG" id="fcy:FRACYDRAFT_250101"/>
<evidence type="ECO:0000256" key="1">
    <source>
        <dbReference type="SAM" id="MobiDB-lite"/>
    </source>
</evidence>
<evidence type="ECO:0000259" key="2">
    <source>
        <dbReference type="Pfam" id="PF08911"/>
    </source>
</evidence>
<dbReference type="GO" id="GO:0005643">
    <property type="term" value="C:nuclear pore"/>
    <property type="evidence" value="ECO:0007669"/>
    <property type="project" value="InterPro"/>
</dbReference>
<dbReference type="Proteomes" id="UP000095751">
    <property type="component" value="Unassembled WGS sequence"/>
</dbReference>
<feature type="region of interest" description="Disordered" evidence="1">
    <location>
        <begin position="1"/>
        <end position="40"/>
    </location>
</feature>
<dbReference type="InterPro" id="IPR011993">
    <property type="entry name" value="PH-like_dom_sf"/>
</dbReference>
<feature type="region of interest" description="Disordered" evidence="1">
    <location>
        <begin position="132"/>
        <end position="153"/>
    </location>
</feature>
<feature type="compositionally biased region" description="Basic and acidic residues" evidence="1">
    <location>
        <begin position="1"/>
        <end position="28"/>
    </location>
</feature>
<dbReference type="EMBL" id="KV784381">
    <property type="protein sequence ID" value="OEU08312.1"/>
    <property type="molecule type" value="Genomic_DNA"/>
</dbReference>
<feature type="region of interest" description="Disordered" evidence="1">
    <location>
        <begin position="193"/>
        <end position="234"/>
    </location>
</feature>
<feature type="compositionally biased region" description="Polar residues" evidence="1">
    <location>
        <begin position="57"/>
        <end position="68"/>
    </location>
</feature>
<gene>
    <name evidence="3" type="ORF">FRACYDRAFT_250101</name>
</gene>
<organism evidence="3 4">
    <name type="scientific">Fragilariopsis cylindrus CCMP1102</name>
    <dbReference type="NCBI Taxonomy" id="635003"/>
    <lineage>
        <taxon>Eukaryota</taxon>
        <taxon>Sar</taxon>
        <taxon>Stramenopiles</taxon>
        <taxon>Ochrophyta</taxon>
        <taxon>Bacillariophyta</taxon>
        <taxon>Bacillariophyceae</taxon>
        <taxon>Bacillariophycidae</taxon>
        <taxon>Bacillariales</taxon>
        <taxon>Bacillariaceae</taxon>
        <taxon>Fragilariopsis</taxon>
    </lineage>
</organism>
<keyword evidence="4" id="KW-1185">Reference proteome</keyword>
<dbReference type="AlphaFoldDB" id="A0A1E7EQU8"/>
<proteinExistence type="predicted"/>
<dbReference type="Gene3D" id="2.30.29.30">
    <property type="entry name" value="Pleckstrin-homology domain (PH domain)/Phosphotyrosine-binding domain (PTB)"/>
    <property type="match status" value="1"/>
</dbReference>
<evidence type="ECO:0000313" key="3">
    <source>
        <dbReference type="EMBL" id="OEU08312.1"/>
    </source>
</evidence>
<dbReference type="InterPro" id="IPR015007">
    <property type="entry name" value="NUP2/50/61"/>
</dbReference>
<evidence type="ECO:0000313" key="4">
    <source>
        <dbReference type="Proteomes" id="UP000095751"/>
    </source>
</evidence>
<name>A0A1E7EQU8_9STRA</name>
<dbReference type="SUPFAM" id="SSF50729">
    <property type="entry name" value="PH domain-like"/>
    <property type="match status" value="1"/>
</dbReference>
<reference evidence="3 4" key="1">
    <citation type="submission" date="2016-09" db="EMBL/GenBank/DDBJ databases">
        <title>Extensive genetic diversity and differential bi-allelic expression allows diatom success in the polar Southern Ocean.</title>
        <authorList>
            <consortium name="DOE Joint Genome Institute"/>
            <person name="Mock T."/>
            <person name="Otillar R.P."/>
            <person name="Strauss J."/>
            <person name="Dupont C."/>
            <person name="Frickenhaus S."/>
            <person name="Maumus F."/>
            <person name="Mcmullan M."/>
            <person name="Sanges R."/>
            <person name="Schmutz J."/>
            <person name="Toseland A."/>
            <person name="Valas R."/>
            <person name="Veluchamy A."/>
            <person name="Ward B.J."/>
            <person name="Allen A."/>
            <person name="Barry K."/>
            <person name="Falciatore A."/>
            <person name="Ferrante M."/>
            <person name="Fortunato A.E."/>
            <person name="Gloeckner G."/>
            <person name="Gruber A."/>
            <person name="Hipkin R."/>
            <person name="Janech M."/>
            <person name="Kroth P."/>
            <person name="Leese F."/>
            <person name="Lindquist E."/>
            <person name="Lyon B.R."/>
            <person name="Martin J."/>
            <person name="Mayer C."/>
            <person name="Parker M."/>
            <person name="Quesneville H."/>
            <person name="Raymond J."/>
            <person name="Uhlig C."/>
            <person name="Valentin K.U."/>
            <person name="Worden A.Z."/>
            <person name="Armbrust E.V."/>
            <person name="Bowler C."/>
            <person name="Green B."/>
            <person name="Moulton V."/>
            <person name="Van Oosterhout C."/>
            <person name="Grigoriev I."/>
        </authorList>
    </citation>
    <scope>NUCLEOTIDE SEQUENCE [LARGE SCALE GENOMIC DNA]</scope>
    <source>
        <strain evidence="3 4">CCMP1102</strain>
    </source>
</reference>
<feature type="domain" description="Nuclear pore complex NUP2/50/61" evidence="2">
    <location>
        <begin position="3"/>
        <end position="76"/>
    </location>
</feature>
<protein>
    <recommendedName>
        <fullName evidence="2">Nuclear pore complex NUP2/50/61 domain-containing protein</fullName>
    </recommendedName>
</protein>
<feature type="compositionally biased region" description="Low complexity" evidence="1">
    <location>
        <begin position="203"/>
        <end position="219"/>
    </location>
</feature>
<accession>A0A1E7EQU8</accession>
<dbReference type="Pfam" id="PF08911">
    <property type="entry name" value="NUP50"/>
    <property type="match status" value="1"/>
</dbReference>